<dbReference type="PANTHER" id="PTHR31234">
    <property type="entry name" value="LATE EMBRYOGENESIS ABUNDANT (LEA) HYDROXYPROLINE-RICH GLYCOPROTEIN FAMILY"/>
    <property type="match status" value="1"/>
</dbReference>
<comment type="subcellular location">
    <subcellularLocation>
        <location evidence="1">Membrane</location>
    </subcellularLocation>
</comment>
<dbReference type="Proteomes" id="UP000886520">
    <property type="component" value="Chromosome 10"/>
</dbReference>
<dbReference type="SUPFAM" id="SSF117070">
    <property type="entry name" value="LEA14-like"/>
    <property type="match status" value="1"/>
</dbReference>
<feature type="transmembrane region" description="Helical" evidence="3">
    <location>
        <begin position="76"/>
        <end position="98"/>
    </location>
</feature>
<dbReference type="Gene3D" id="2.60.40.1820">
    <property type="match status" value="1"/>
</dbReference>
<evidence type="ECO:0000256" key="2">
    <source>
        <dbReference type="ARBA" id="ARBA00023136"/>
    </source>
</evidence>
<protein>
    <recommendedName>
        <fullName evidence="6">Late embryogenesis abundant protein LEA-2 subgroup domain-containing protein</fullName>
    </recommendedName>
</protein>
<dbReference type="AlphaFoldDB" id="A0A9D4ZIE5"/>
<dbReference type="GO" id="GO:0098542">
    <property type="term" value="P:defense response to other organism"/>
    <property type="evidence" value="ECO:0007669"/>
    <property type="project" value="InterPro"/>
</dbReference>
<dbReference type="GO" id="GO:0016020">
    <property type="term" value="C:membrane"/>
    <property type="evidence" value="ECO:0007669"/>
    <property type="project" value="UniProtKB-SubCell"/>
</dbReference>
<dbReference type="InterPro" id="IPR044839">
    <property type="entry name" value="NDR1-like"/>
</dbReference>
<evidence type="ECO:0000313" key="4">
    <source>
        <dbReference type="EMBL" id="KAI5075067.1"/>
    </source>
</evidence>
<evidence type="ECO:0008006" key="6">
    <source>
        <dbReference type="Google" id="ProtNLM"/>
    </source>
</evidence>
<evidence type="ECO:0000256" key="3">
    <source>
        <dbReference type="SAM" id="Phobius"/>
    </source>
</evidence>
<keyword evidence="2 3" id="KW-0472">Membrane</keyword>
<keyword evidence="5" id="KW-1185">Reference proteome</keyword>
<dbReference type="OrthoDB" id="674678at2759"/>
<evidence type="ECO:0000313" key="5">
    <source>
        <dbReference type="Proteomes" id="UP000886520"/>
    </source>
</evidence>
<organism evidence="4 5">
    <name type="scientific">Adiantum capillus-veneris</name>
    <name type="common">Maidenhair fern</name>
    <dbReference type="NCBI Taxonomy" id="13818"/>
    <lineage>
        <taxon>Eukaryota</taxon>
        <taxon>Viridiplantae</taxon>
        <taxon>Streptophyta</taxon>
        <taxon>Embryophyta</taxon>
        <taxon>Tracheophyta</taxon>
        <taxon>Polypodiopsida</taxon>
        <taxon>Polypodiidae</taxon>
        <taxon>Polypodiales</taxon>
        <taxon>Pteridineae</taxon>
        <taxon>Pteridaceae</taxon>
        <taxon>Vittarioideae</taxon>
        <taxon>Adiantum</taxon>
    </lineage>
</organism>
<keyword evidence="3" id="KW-1133">Transmembrane helix</keyword>
<dbReference type="EMBL" id="JABFUD020000010">
    <property type="protein sequence ID" value="KAI5075067.1"/>
    <property type="molecule type" value="Genomic_DNA"/>
</dbReference>
<feature type="transmembrane region" description="Helical" evidence="3">
    <location>
        <begin position="33"/>
        <end position="56"/>
    </location>
</feature>
<comment type="caution">
    <text evidence="4">The sequence shown here is derived from an EMBL/GenBank/DDBJ whole genome shotgun (WGS) entry which is preliminary data.</text>
</comment>
<keyword evidence="3" id="KW-0812">Transmembrane</keyword>
<name>A0A9D4ZIE5_ADICA</name>
<accession>A0A9D4ZIE5</accession>
<dbReference type="PANTHER" id="PTHR31234:SF65">
    <property type="entry name" value="LATE EMBRYOGENESIS ABUNDANT PROTEIN, LEA_2 SUBGROUP"/>
    <property type="match status" value="1"/>
</dbReference>
<reference evidence="4" key="1">
    <citation type="submission" date="2021-01" db="EMBL/GenBank/DDBJ databases">
        <title>Adiantum capillus-veneris genome.</title>
        <authorList>
            <person name="Fang Y."/>
            <person name="Liao Q."/>
        </authorList>
    </citation>
    <scope>NUCLEOTIDE SEQUENCE</scope>
    <source>
        <strain evidence="4">H3</strain>
        <tissue evidence="4">Leaf</tissue>
    </source>
</reference>
<sequence length="148" mass="16346">MEDEGNKLIELGKMKPAISEGPTRRKPSRRINACCGACCVLLILGIVVLVILAFTLLKPKDPKIDVEDVTLQSFEFNLLLNIPPTLTVNATLELVIFIHNSNRVSLKYSDTTSHMFYRDVEVGSIHIPSGYVVARSDSPRVLLSQPIG</sequence>
<evidence type="ECO:0000256" key="1">
    <source>
        <dbReference type="ARBA" id="ARBA00004370"/>
    </source>
</evidence>
<gene>
    <name evidence="4" type="ORF">GOP47_0011028</name>
</gene>
<proteinExistence type="predicted"/>